<reference evidence="4" key="1">
    <citation type="submission" date="2016-07" db="EMBL/GenBank/DDBJ databases">
        <title>Frankia sp. NRRL B-16219 Genome sequencing.</title>
        <authorList>
            <person name="Ghodhbane-Gtari F."/>
            <person name="Swanson E."/>
            <person name="Gueddou A."/>
            <person name="Louati M."/>
            <person name="Nouioui I."/>
            <person name="Hezbri K."/>
            <person name="Abebe-Akele F."/>
            <person name="Simpson S."/>
            <person name="Morris K."/>
            <person name="Thomas K."/>
            <person name="Gtari M."/>
            <person name="Tisa L.S."/>
        </authorList>
    </citation>
    <scope>NUCLEOTIDE SEQUENCE [LARGE SCALE GENOMIC DNA]</scope>
    <source>
        <strain evidence="4">NRRL B-16219</strain>
    </source>
</reference>
<dbReference type="Pfam" id="PF01243">
    <property type="entry name" value="PNPOx_N"/>
    <property type="match status" value="1"/>
</dbReference>
<dbReference type="PANTHER" id="PTHR35176:SF2">
    <property type="entry name" value="F420H(2)-DEPENDENT REDUCTASE RV1155"/>
    <property type="match status" value="1"/>
</dbReference>
<proteinExistence type="predicted"/>
<dbReference type="OrthoDB" id="9812086at2"/>
<dbReference type="NCBIfam" id="TIGR03668">
    <property type="entry name" value="Rv0121_F420"/>
    <property type="match status" value="1"/>
</dbReference>
<protein>
    <submittedName>
        <fullName evidence="3">PPOX class F420-dependent oxidoreductase</fullName>
    </submittedName>
</protein>
<evidence type="ECO:0000313" key="4">
    <source>
        <dbReference type="Proteomes" id="UP000179769"/>
    </source>
</evidence>
<dbReference type="Proteomes" id="UP000179769">
    <property type="component" value="Unassembled WGS sequence"/>
</dbReference>
<gene>
    <name evidence="3" type="ORF">BBK14_30870</name>
</gene>
<feature type="domain" description="Pyridoxamine 5'-phosphate oxidase N-terminal" evidence="2">
    <location>
        <begin position="6"/>
        <end position="138"/>
    </location>
</feature>
<dbReference type="Gene3D" id="2.30.110.10">
    <property type="entry name" value="Electron Transport, Fmn-binding Protein, Chain A"/>
    <property type="match status" value="1"/>
</dbReference>
<dbReference type="InterPro" id="IPR019967">
    <property type="entry name" value="F420-dep_enz_PPOX_Rv0121"/>
</dbReference>
<accession>A0A1S1REP0</accession>
<name>A0A1S1REP0_9ACTN</name>
<sequence length="155" mass="17265">MNLDEAECRVRFAAARVARLATAGVDGQPHLVPVTFTLDDDQVAIAVDHKPKRSTALRRLANIAANPRVSLLVDQYTEDWDGLWWVRADGRARVVMDGDEGVKRAVAIHHLAAKYDQYQAVTPTGPIVFVQIEKWQGWAFTARQRVQGFDGSPET</sequence>
<evidence type="ECO:0000313" key="3">
    <source>
        <dbReference type="EMBL" id="OHV44517.1"/>
    </source>
</evidence>
<dbReference type="AlphaFoldDB" id="A0A1S1REP0"/>
<dbReference type="PANTHER" id="PTHR35176">
    <property type="entry name" value="HEME OXYGENASE HI_0854-RELATED"/>
    <property type="match status" value="1"/>
</dbReference>
<dbReference type="GO" id="GO:0070967">
    <property type="term" value="F:coenzyme F420 binding"/>
    <property type="evidence" value="ECO:0007669"/>
    <property type="project" value="TreeGrafter"/>
</dbReference>
<dbReference type="InterPro" id="IPR052019">
    <property type="entry name" value="F420H2_bilvrd_red/Heme_oxyg"/>
</dbReference>
<comment type="caution">
    <text evidence="3">The sequence shown here is derived from an EMBL/GenBank/DDBJ whole genome shotgun (WGS) entry which is preliminary data.</text>
</comment>
<organism evidence="3 4">
    <name type="scientific">Parafrankia soli</name>
    <dbReference type="NCBI Taxonomy" id="2599596"/>
    <lineage>
        <taxon>Bacteria</taxon>
        <taxon>Bacillati</taxon>
        <taxon>Actinomycetota</taxon>
        <taxon>Actinomycetes</taxon>
        <taxon>Frankiales</taxon>
        <taxon>Frankiaceae</taxon>
        <taxon>Parafrankia</taxon>
    </lineage>
</organism>
<dbReference type="InterPro" id="IPR011576">
    <property type="entry name" value="Pyridox_Oxase_N"/>
</dbReference>
<evidence type="ECO:0000259" key="2">
    <source>
        <dbReference type="Pfam" id="PF01243"/>
    </source>
</evidence>
<dbReference type="SUPFAM" id="SSF50475">
    <property type="entry name" value="FMN-binding split barrel"/>
    <property type="match status" value="1"/>
</dbReference>
<dbReference type="RefSeq" id="WP_071059881.1">
    <property type="nucleotide sequence ID" value="NZ_MAXA01000020.1"/>
</dbReference>
<keyword evidence="1" id="KW-0560">Oxidoreductase</keyword>
<dbReference type="GO" id="GO:0005829">
    <property type="term" value="C:cytosol"/>
    <property type="evidence" value="ECO:0007669"/>
    <property type="project" value="TreeGrafter"/>
</dbReference>
<dbReference type="GO" id="GO:0016627">
    <property type="term" value="F:oxidoreductase activity, acting on the CH-CH group of donors"/>
    <property type="evidence" value="ECO:0007669"/>
    <property type="project" value="TreeGrafter"/>
</dbReference>
<dbReference type="EMBL" id="MAXA01000020">
    <property type="protein sequence ID" value="OHV44517.1"/>
    <property type="molecule type" value="Genomic_DNA"/>
</dbReference>
<evidence type="ECO:0000256" key="1">
    <source>
        <dbReference type="ARBA" id="ARBA00023002"/>
    </source>
</evidence>
<dbReference type="InterPro" id="IPR012349">
    <property type="entry name" value="Split_barrel_FMN-bd"/>
</dbReference>
<keyword evidence="4" id="KW-1185">Reference proteome</keyword>